<dbReference type="EMBL" id="CP095342">
    <property type="protein sequence ID" value="XAG60384.1"/>
    <property type="molecule type" value="Genomic_DNA"/>
</dbReference>
<dbReference type="InterPro" id="IPR045851">
    <property type="entry name" value="AMP-bd_C_sf"/>
</dbReference>
<dbReference type="NCBIfam" id="NF006539">
    <property type="entry name" value="PRK09029.1"/>
    <property type="match status" value="1"/>
</dbReference>
<dbReference type="GO" id="GO:0005524">
    <property type="term" value="F:ATP binding"/>
    <property type="evidence" value="ECO:0007669"/>
    <property type="project" value="UniProtKB-KW"/>
</dbReference>
<name>A0AAU6TG23_UNCXX</name>
<gene>
    <name evidence="7" type="primary">menE</name>
    <name evidence="7" type="ORF">MRL64_08530</name>
</gene>
<reference evidence="7" key="1">
    <citation type="submission" date="2022-03" db="EMBL/GenBank/DDBJ databases">
        <title>Sea Food Isolates.</title>
        <authorList>
            <person name="Li c."/>
        </authorList>
    </citation>
    <scope>NUCLEOTIDE SEQUENCE</scope>
    <source>
        <strain evidence="7">19MO02SH05</strain>
    </source>
</reference>
<dbReference type="GO" id="GO:0006631">
    <property type="term" value="P:fatty acid metabolic process"/>
    <property type="evidence" value="ECO:0007669"/>
    <property type="project" value="TreeGrafter"/>
</dbReference>
<protein>
    <submittedName>
        <fullName evidence="7">O-succinylbenzoate--CoA ligase</fullName>
        <ecNumber evidence="7">6.2.1.26</ecNumber>
    </submittedName>
</protein>
<evidence type="ECO:0000256" key="4">
    <source>
        <dbReference type="ARBA" id="ARBA00022840"/>
    </source>
</evidence>
<dbReference type="CDD" id="cd17630">
    <property type="entry name" value="OSB_MenE-like"/>
    <property type="match status" value="1"/>
</dbReference>
<dbReference type="Pfam" id="PF00501">
    <property type="entry name" value="AMP-binding"/>
    <property type="match status" value="1"/>
</dbReference>
<dbReference type="PANTHER" id="PTHR43201:SF32">
    <property type="entry name" value="2-SUCCINYLBENZOATE--COA LIGASE, CHLOROPLASTIC_PEROXISOMAL"/>
    <property type="match status" value="1"/>
</dbReference>
<evidence type="ECO:0000259" key="5">
    <source>
        <dbReference type="Pfam" id="PF00501"/>
    </source>
</evidence>
<dbReference type="InterPro" id="IPR000873">
    <property type="entry name" value="AMP-dep_synth/lig_dom"/>
</dbReference>
<feature type="domain" description="AMP-dependent synthetase/ligase" evidence="5">
    <location>
        <begin position="11"/>
        <end position="350"/>
    </location>
</feature>
<dbReference type="GO" id="GO:0009234">
    <property type="term" value="P:menaquinone biosynthetic process"/>
    <property type="evidence" value="ECO:0007669"/>
    <property type="project" value="UniProtKB-KW"/>
</dbReference>
<dbReference type="InterPro" id="IPR042099">
    <property type="entry name" value="ANL_N_sf"/>
</dbReference>
<dbReference type="InterPro" id="IPR010192">
    <property type="entry name" value="MenE"/>
</dbReference>
<evidence type="ECO:0000313" key="7">
    <source>
        <dbReference type="EMBL" id="XAG60384.1"/>
    </source>
</evidence>
<accession>A0AAU6TG23</accession>
<dbReference type="GO" id="GO:0031956">
    <property type="term" value="F:medium-chain fatty acid-CoA ligase activity"/>
    <property type="evidence" value="ECO:0007669"/>
    <property type="project" value="TreeGrafter"/>
</dbReference>
<dbReference type="InterPro" id="IPR025110">
    <property type="entry name" value="AMP-bd_C"/>
</dbReference>
<sequence length="493" mass="54418">MAIGLMNTPWRQWQQRDPQRIALQLEQKTLTWQQVTEQVDQYAAALELAGLRSGDVLTLVGKNQPSMLWWLLAAMQQGVICAITMPQPAAQLIEKLTRLYRSQPAWLWLSPSLNALSDELKVSYPSPLQLIEPPSDQVFSSAGSSIAVLDRDRDRDSEVACSAAYALDNLATLIFTSGSMGVPKAVAHTHRQHFASAEGLLARFAFSEQDTWLLSLPLYHVSGLAIVYRWLAVGGCLKLGTGQLLEDIQQVSHASLVVTQLQRLLASQQPLSLSHVLLGGSHIPLTLAQQAAQQGIETWIGYGMTEAASTVTAKPVDETASAGQVLPKRQVKVVDRRIWIAGETLASGYYQQGILTPLTNQDGWFDSGDLGAWYGDELCIIGRADNLFISGGENIHCEEIETVLARHPQIELAVVVPVQDAEFGARSIAVLRCHSLPDQKQLGEWLADKLEKFKHPIAYWQLPDTLTESGIKISRQAVKNWFADQQSRYTPLD</sequence>
<dbReference type="EC" id="6.2.1.26" evidence="7"/>
<dbReference type="GO" id="GO:0008756">
    <property type="term" value="F:o-succinylbenzoate-CoA ligase activity"/>
    <property type="evidence" value="ECO:0007669"/>
    <property type="project" value="UniProtKB-EC"/>
</dbReference>
<dbReference type="NCBIfam" id="TIGR01923">
    <property type="entry name" value="menE"/>
    <property type="match status" value="1"/>
</dbReference>
<feature type="domain" description="AMP-binding enzyme C-terminal" evidence="6">
    <location>
        <begin position="399"/>
        <end position="462"/>
    </location>
</feature>
<evidence type="ECO:0000259" key="6">
    <source>
        <dbReference type="Pfam" id="PF13193"/>
    </source>
</evidence>
<keyword evidence="3" id="KW-0547">Nucleotide-binding</keyword>
<organism evidence="7">
    <name type="scientific">bacterium 19MO02SH05</name>
    <dbReference type="NCBI Taxonomy" id="2920696"/>
    <lineage>
        <taxon>Bacteria</taxon>
    </lineage>
</organism>
<dbReference type="Pfam" id="PF13193">
    <property type="entry name" value="AMP-binding_C"/>
    <property type="match status" value="1"/>
</dbReference>
<evidence type="ECO:0000256" key="3">
    <source>
        <dbReference type="ARBA" id="ARBA00022741"/>
    </source>
</evidence>
<evidence type="ECO:0000256" key="1">
    <source>
        <dbReference type="ARBA" id="ARBA00022428"/>
    </source>
</evidence>
<dbReference type="SUPFAM" id="SSF56801">
    <property type="entry name" value="Acetyl-CoA synthetase-like"/>
    <property type="match status" value="1"/>
</dbReference>
<evidence type="ECO:0000256" key="2">
    <source>
        <dbReference type="ARBA" id="ARBA00022598"/>
    </source>
</evidence>
<dbReference type="Gene3D" id="3.30.300.30">
    <property type="match status" value="1"/>
</dbReference>
<dbReference type="AlphaFoldDB" id="A0AAU6TG23"/>
<keyword evidence="1" id="KW-0474">Menaquinone biosynthesis</keyword>
<proteinExistence type="predicted"/>
<keyword evidence="2 7" id="KW-0436">Ligase</keyword>
<keyword evidence="4" id="KW-0067">ATP-binding</keyword>
<dbReference type="Gene3D" id="3.40.50.12780">
    <property type="entry name" value="N-terminal domain of ligase-like"/>
    <property type="match status" value="1"/>
</dbReference>
<dbReference type="PANTHER" id="PTHR43201">
    <property type="entry name" value="ACYL-COA SYNTHETASE"/>
    <property type="match status" value="1"/>
</dbReference>